<dbReference type="InterPro" id="IPR000504">
    <property type="entry name" value="RRM_dom"/>
</dbReference>
<evidence type="ECO:0000256" key="2">
    <source>
        <dbReference type="PROSITE-ProRule" id="PRU00176"/>
    </source>
</evidence>
<proteinExistence type="inferred from homology"/>
<keyword evidence="2" id="KW-0694">RNA-binding</keyword>
<dbReference type="GO" id="GO:0006397">
    <property type="term" value="P:mRNA processing"/>
    <property type="evidence" value="ECO:0007669"/>
    <property type="project" value="UniProtKB-KW"/>
</dbReference>
<comment type="similarity">
    <text evidence="1">Belongs to the RRM CPSF6/7 family.</text>
</comment>
<dbReference type="Gene3D" id="3.30.70.330">
    <property type="match status" value="1"/>
</dbReference>
<dbReference type="Pfam" id="PF00076">
    <property type="entry name" value="RRM_1"/>
    <property type="match status" value="1"/>
</dbReference>
<evidence type="ECO:0000313" key="6">
    <source>
        <dbReference type="Proteomes" id="UP001205105"/>
    </source>
</evidence>
<dbReference type="PROSITE" id="PS50102">
    <property type="entry name" value="RRM"/>
    <property type="match status" value="1"/>
</dbReference>
<name>A0AAD5DMY5_9CHLO</name>
<evidence type="ECO:0000259" key="4">
    <source>
        <dbReference type="PROSITE" id="PS50102"/>
    </source>
</evidence>
<feature type="domain" description="RRM" evidence="4">
    <location>
        <begin position="29"/>
        <end position="107"/>
    </location>
</feature>
<dbReference type="CDD" id="cd12372">
    <property type="entry name" value="RRM_CFIm68_CFIm59"/>
    <property type="match status" value="1"/>
</dbReference>
<evidence type="ECO:0000256" key="3">
    <source>
        <dbReference type="SAM" id="MobiDB-lite"/>
    </source>
</evidence>
<dbReference type="GO" id="GO:0005634">
    <property type="term" value="C:nucleus"/>
    <property type="evidence" value="ECO:0007669"/>
    <property type="project" value="UniProtKB-SubCell"/>
</dbReference>
<feature type="compositionally biased region" description="Low complexity" evidence="3">
    <location>
        <begin position="13"/>
        <end position="23"/>
    </location>
</feature>
<gene>
    <name evidence="5" type="ORF">COHA_007121</name>
</gene>
<protein>
    <recommendedName>
        <fullName evidence="4">RRM domain-containing protein</fullName>
    </recommendedName>
</protein>
<dbReference type="InterPro" id="IPR035979">
    <property type="entry name" value="RBD_domain_sf"/>
</dbReference>
<feature type="compositionally biased region" description="Gly residues" evidence="3">
    <location>
        <begin position="130"/>
        <end position="142"/>
    </location>
</feature>
<feature type="region of interest" description="Disordered" evidence="3">
    <location>
        <begin position="102"/>
        <end position="153"/>
    </location>
</feature>
<dbReference type="Proteomes" id="UP001205105">
    <property type="component" value="Unassembled WGS sequence"/>
</dbReference>
<dbReference type="PANTHER" id="PTHR23204">
    <property type="entry name" value="CLEAVAGE AND POLYADENYLATION SPECIFIC FACTOR"/>
    <property type="match status" value="1"/>
</dbReference>
<dbReference type="SUPFAM" id="SSF54928">
    <property type="entry name" value="RNA-binding domain, RBD"/>
    <property type="match status" value="1"/>
</dbReference>
<dbReference type="EMBL" id="JADXDR010000107">
    <property type="protein sequence ID" value="KAI7839116.1"/>
    <property type="molecule type" value="Genomic_DNA"/>
</dbReference>
<evidence type="ECO:0000313" key="5">
    <source>
        <dbReference type="EMBL" id="KAI7839116.1"/>
    </source>
</evidence>
<keyword evidence="6" id="KW-1185">Reference proteome</keyword>
<dbReference type="InterPro" id="IPR034772">
    <property type="entry name" value="CPSF6/7"/>
</dbReference>
<sequence length="229" mass="23565">MDYEAGDYGHQNGSGAHGADAAGGQEEGSAVFISNLQWWTTDAELEQLCAAYGRVTSIRFIDDKACGKSRGMAIVEFAEADAASQCITGLNGRDINGRPCRVAHQQQRNQPGASSRAADYGSGRAAGSRGDYGGGRGGGRGGRGGRRDDLSSNDMMAAAGGMLGAGMLPGMMVPGMMPAGMMGMAMPGMDMMQGMMMMPGMQGMVPFGMPGMAGFKPPPPPGAPPVKKE</sequence>
<dbReference type="InterPro" id="IPR012677">
    <property type="entry name" value="Nucleotide-bd_a/b_plait_sf"/>
</dbReference>
<reference evidence="5" key="1">
    <citation type="submission" date="2020-11" db="EMBL/GenBank/DDBJ databases">
        <title>Chlorella ohadii genome sequencing and assembly.</title>
        <authorList>
            <person name="Murik O."/>
            <person name="Treves H."/>
            <person name="Kedem I."/>
            <person name="Shotland Y."/>
            <person name="Kaplan A."/>
        </authorList>
    </citation>
    <scope>NUCLEOTIDE SEQUENCE</scope>
    <source>
        <strain evidence="5">1</strain>
    </source>
</reference>
<dbReference type="GO" id="GO:0003723">
    <property type="term" value="F:RNA binding"/>
    <property type="evidence" value="ECO:0007669"/>
    <property type="project" value="UniProtKB-UniRule"/>
</dbReference>
<feature type="region of interest" description="Disordered" evidence="3">
    <location>
        <begin position="1"/>
        <end position="23"/>
    </location>
</feature>
<accession>A0AAD5DMY5</accession>
<comment type="caution">
    <text evidence="5">The sequence shown here is derived from an EMBL/GenBank/DDBJ whole genome shotgun (WGS) entry which is preliminary data.</text>
</comment>
<feature type="compositionally biased region" description="Low complexity" evidence="3">
    <location>
        <begin position="112"/>
        <end position="129"/>
    </location>
</feature>
<dbReference type="AlphaFoldDB" id="A0AAD5DMY5"/>
<evidence type="ECO:0000256" key="1">
    <source>
        <dbReference type="ARBA" id="ARBA00006265"/>
    </source>
</evidence>
<dbReference type="SMART" id="SM00360">
    <property type="entry name" value="RRM"/>
    <property type="match status" value="1"/>
</dbReference>
<organism evidence="5 6">
    <name type="scientific">Chlorella ohadii</name>
    <dbReference type="NCBI Taxonomy" id="2649997"/>
    <lineage>
        <taxon>Eukaryota</taxon>
        <taxon>Viridiplantae</taxon>
        <taxon>Chlorophyta</taxon>
        <taxon>core chlorophytes</taxon>
        <taxon>Trebouxiophyceae</taxon>
        <taxon>Chlorellales</taxon>
        <taxon>Chlorellaceae</taxon>
        <taxon>Chlorella clade</taxon>
        <taxon>Chlorella</taxon>
    </lineage>
</organism>